<name>M9LRW1_PAEPP</name>
<accession>M9LRW1</accession>
<gene>
    <name evidence="1" type="ORF">PPOP_3720</name>
</gene>
<evidence type="ECO:0000313" key="1">
    <source>
        <dbReference type="EMBL" id="GAC44316.1"/>
    </source>
</evidence>
<comment type="caution">
    <text evidence="1">The sequence shown here is derived from an EMBL/GenBank/DDBJ whole genome shotgun (WGS) entry which is preliminary data.</text>
</comment>
<reference evidence="1 2" key="1">
    <citation type="submission" date="2012-10" db="EMBL/GenBank/DDBJ databases">
        <title>Draft Genome Sequence of Paenibacillus popilliae ATCC 14706T.</title>
        <authorList>
            <person name="Iiyama K."/>
            <person name="Mori K."/>
            <person name="Mon H."/>
            <person name="Chieda Y."/>
            <person name="Lee J.M."/>
            <person name="Kusakabe T."/>
            <person name="Tashiro K."/>
            <person name="Asano S."/>
            <person name="Yasunaga-Aoki C."/>
            <person name="Shimizu S."/>
        </authorList>
    </citation>
    <scope>NUCLEOTIDE SEQUENCE [LARGE SCALE GENOMIC DNA]</scope>
    <source>
        <strain evidence="1 2">ATCC 14706</strain>
    </source>
</reference>
<feature type="non-terminal residue" evidence="1">
    <location>
        <position position="1"/>
    </location>
</feature>
<keyword evidence="2" id="KW-1185">Reference proteome</keyword>
<protein>
    <submittedName>
        <fullName evidence="1">Uncharacterized protein</fullName>
    </submittedName>
</protein>
<feature type="non-terminal residue" evidence="1">
    <location>
        <position position="75"/>
    </location>
</feature>
<proteinExistence type="predicted"/>
<dbReference type="EMBL" id="BALG01000438">
    <property type="protein sequence ID" value="GAC44316.1"/>
    <property type="molecule type" value="Genomic_DNA"/>
</dbReference>
<dbReference type="RefSeq" id="WP_006288121.1">
    <property type="nucleotide sequence ID" value="NZ_BALG01000438.1"/>
</dbReference>
<organism evidence="1 2">
    <name type="scientific">Paenibacillus popilliae ATCC 14706</name>
    <dbReference type="NCBI Taxonomy" id="1212764"/>
    <lineage>
        <taxon>Bacteria</taxon>
        <taxon>Bacillati</taxon>
        <taxon>Bacillota</taxon>
        <taxon>Bacilli</taxon>
        <taxon>Bacillales</taxon>
        <taxon>Paenibacillaceae</taxon>
        <taxon>Paenibacillus</taxon>
    </lineage>
</organism>
<sequence length="75" mass="8781">EELQEQIMIEIRENNNGKIQDLNLLSQIRQGRHPKGRGSDRRVKQQIQAIREGQKQVNATKNRIAEIAARYDQQM</sequence>
<dbReference type="AlphaFoldDB" id="M9LRW1"/>
<dbReference type="Proteomes" id="UP000029453">
    <property type="component" value="Unassembled WGS sequence"/>
</dbReference>
<evidence type="ECO:0000313" key="2">
    <source>
        <dbReference type="Proteomes" id="UP000029453"/>
    </source>
</evidence>